<sequence length="22" mass="2306">MVSSFPTHFASGTPASLFPRAP</sequence>
<reference evidence="2" key="2">
    <citation type="journal article" date="2015" name="Fish Shellfish Immunol.">
        <title>Early steps in the European eel (Anguilla anguilla)-Vibrio vulnificus interaction in the gills: Role of the RtxA13 toxin.</title>
        <authorList>
            <person name="Callol A."/>
            <person name="Pajuelo D."/>
            <person name="Ebbesson L."/>
            <person name="Teles M."/>
            <person name="MacKenzie S."/>
            <person name="Amaro C."/>
        </authorList>
    </citation>
    <scope>NUCLEOTIDE SEQUENCE</scope>
</reference>
<evidence type="ECO:0000256" key="1">
    <source>
        <dbReference type="SAM" id="MobiDB-lite"/>
    </source>
</evidence>
<evidence type="ECO:0000313" key="2">
    <source>
        <dbReference type="EMBL" id="JAI00493.1"/>
    </source>
</evidence>
<reference evidence="2" key="1">
    <citation type="submission" date="2014-11" db="EMBL/GenBank/DDBJ databases">
        <authorList>
            <person name="Amaro Gonzalez C."/>
        </authorList>
    </citation>
    <scope>NUCLEOTIDE SEQUENCE</scope>
</reference>
<accession>A0A0E9XCM5</accession>
<dbReference type="AlphaFoldDB" id="A0A0E9XCM5"/>
<dbReference type="EMBL" id="GBXM01008085">
    <property type="protein sequence ID" value="JAI00493.1"/>
    <property type="molecule type" value="Transcribed_RNA"/>
</dbReference>
<name>A0A0E9XCM5_ANGAN</name>
<feature type="region of interest" description="Disordered" evidence="1">
    <location>
        <begin position="1"/>
        <end position="22"/>
    </location>
</feature>
<protein>
    <submittedName>
        <fullName evidence="2">Uncharacterized protein</fullName>
    </submittedName>
</protein>
<organism evidence="2">
    <name type="scientific">Anguilla anguilla</name>
    <name type="common">European freshwater eel</name>
    <name type="synonym">Muraena anguilla</name>
    <dbReference type="NCBI Taxonomy" id="7936"/>
    <lineage>
        <taxon>Eukaryota</taxon>
        <taxon>Metazoa</taxon>
        <taxon>Chordata</taxon>
        <taxon>Craniata</taxon>
        <taxon>Vertebrata</taxon>
        <taxon>Euteleostomi</taxon>
        <taxon>Actinopterygii</taxon>
        <taxon>Neopterygii</taxon>
        <taxon>Teleostei</taxon>
        <taxon>Anguilliformes</taxon>
        <taxon>Anguillidae</taxon>
        <taxon>Anguilla</taxon>
    </lineage>
</organism>
<proteinExistence type="predicted"/>